<dbReference type="EMBL" id="AGYR01000013">
    <property type="protein sequence ID" value="ENZ17632.1"/>
    <property type="molecule type" value="Genomic_DNA"/>
</dbReference>
<reference evidence="11 12" key="1">
    <citation type="submission" date="2013-01" db="EMBL/GenBank/DDBJ databases">
        <title>The Genome Sequence of Clostridium clostridioforme 90A8.</title>
        <authorList>
            <consortium name="The Broad Institute Genome Sequencing Platform"/>
            <person name="Earl A."/>
            <person name="Ward D."/>
            <person name="Feldgarden M."/>
            <person name="Gevers D."/>
            <person name="Courvalin P."/>
            <person name="Lambert T."/>
            <person name="Walker B."/>
            <person name="Young S.K."/>
            <person name="Zeng Q."/>
            <person name="Gargeya S."/>
            <person name="Fitzgerald M."/>
            <person name="Haas B."/>
            <person name="Abouelleil A."/>
            <person name="Alvarado L."/>
            <person name="Arachchi H.M."/>
            <person name="Berlin A.M."/>
            <person name="Chapman S.B."/>
            <person name="Dewar J."/>
            <person name="Goldberg J."/>
            <person name="Griggs A."/>
            <person name="Gujja S."/>
            <person name="Hansen M."/>
            <person name="Howarth C."/>
            <person name="Imamovic A."/>
            <person name="Larimer J."/>
            <person name="McCowan C."/>
            <person name="Murphy C."/>
            <person name="Neiman D."/>
            <person name="Pearson M."/>
            <person name="Priest M."/>
            <person name="Roberts A."/>
            <person name="Saif S."/>
            <person name="Shea T."/>
            <person name="Sisk P."/>
            <person name="Sykes S."/>
            <person name="Wortman J."/>
            <person name="Nusbaum C."/>
            <person name="Birren B."/>
        </authorList>
    </citation>
    <scope>NUCLEOTIDE SEQUENCE [LARGE SCALE GENOMIC DNA]</scope>
    <source>
        <strain evidence="11 12">90A8</strain>
    </source>
</reference>
<name>A0A0E2HD31_9FIRM</name>
<gene>
    <name evidence="11" type="ORF">HMPREF1090_01582</name>
</gene>
<dbReference type="Gene3D" id="3.40.50.10800">
    <property type="entry name" value="NadA-like"/>
    <property type="match status" value="3"/>
</dbReference>
<keyword evidence="9" id="KW-0411">Iron-sulfur</keyword>
<organism evidence="11 12">
    <name type="scientific">[Clostridium] clostridioforme 90A8</name>
    <dbReference type="NCBI Taxonomy" id="999408"/>
    <lineage>
        <taxon>Bacteria</taxon>
        <taxon>Bacillati</taxon>
        <taxon>Bacillota</taxon>
        <taxon>Clostridia</taxon>
        <taxon>Lachnospirales</taxon>
        <taxon>Lachnospiraceae</taxon>
        <taxon>Enterocloster</taxon>
    </lineage>
</organism>
<dbReference type="AlphaFoldDB" id="A0A0E2HD31"/>
<dbReference type="GO" id="GO:0046872">
    <property type="term" value="F:metal ion binding"/>
    <property type="evidence" value="ECO:0007669"/>
    <property type="project" value="UniProtKB-KW"/>
</dbReference>
<accession>A0A0E2HD31</accession>
<evidence type="ECO:0000256" key="9">
    <source>
        <dbReference type="ARBA" id="ARBA00023014"/>
    </source>
</evidence>
<comment type="caution">
    <text evidence="11">The sequence shown here is derived from an EMBL/GenBank/DDBJ whole genome shotgun (WGS) entry which is preliminary data.</text>
</comment>
<keyword evidence="4" id="KW-0004">4Fe-4S</keyword>
<evidence type="ECO:0000256" key="10">
    <source>
        <dbReference type="NCBIfam" id="TIGR00550"/>
    </source>
</evidence>
<dbReference type="GO" id="GO:0034628">
    <property type="term" value="P:'de novo' NAD+ biosynthetic process from L-aspartate"/>
    <property type="evidence" value="ECO:0007669"/>
    <property type="project" value="TreeGrafter"/>
</dbReference>
<dbReference type="Proteomes" id="UP000013085">
    <property type="component" value="Unassembled WGS sequence"/>
</dbReference>
<sequence length="301" mass="33576">MTKQEEIEQLKAEQDAVILAHYYVDPQVQEVADYIGDSFYLSKVAAGLDRRTMVLCGVSFMGESGKLLSPDKVVLMPDAQADCPMAHMVTKEEVEQYRREYPDLAVVCYINSTAEIKSWSDVCVTSANAVQIVRNLPNRDILFIPDKNLGRYVASQVPEKHVMPVNGCCPVHDQMSPKEVSALKEIHPNAQVLAHPECNAQVLELADYIGSTTGILKFAAGSTSREFIICTENGVRHELERQNPGKHFYFPDTEPICRDMKKITLDKIIHVLRTGQNQASVPKAYVPSAGRALEQMLNLAR</sequence>
<evidence type="ECO:0000256" key="6">
    <source>
        <dbReference type="ARBA" id="ARBA00022679"/>
    </source>
</evidence>
<evidence type="ECO:0000256" key="4">
    <source>
        <dbReference type="ARBA" id="ARBA00022485"/>
    </source>
</evidence>
<evidence type="ECO:0000256" key="1">
    <source>
        <dbReference type="ARBA" id="ARBA00001966"/>
    </source>
</evidence>
<evidence type="ECO:0000256" key="5">
    <source>
        <dbReference type="ARBA" id="ARBA00022642"/>
    </source>
</evidence>
<dbReference type="RefSeq" id="WP_002583524.1">
    <property type="nucleotide sequence ID" value="NZ_KB851018.1"/>
</dbReference>
<dbReference type="PANTHER" id="PTHR30573">
    <property type="entry name" value="QUINOLINATE SYNTHETASE A"/>
    <property type="match status" value="1"/>
</dbReference>
<dbReference type="EC" id="2.5.1.72" evidence="3 10"/>
<dbReference type="NCBIfam" id="TIGR00550">
    <property type="entry name" value="nadA"/>
    <property type="match status" value="1"/>
</dbReference>
<dbReference type="HOGENOM" id="CLU_047382_0_0_9"/>
<dbReference type="GO" id="GO:0005829">
    <property type="term" value="C:cytosol"/>
    <property type="evidence" value="ECO:0007669"/>
    <property type="project" value="TreeGrafter"/>
</dbReference>
<dbReference type="GO" id="GO:0051539">
    <property type="term" value="F:4 iron, 4 sulfur cluster binding"/>
    <property type="evidence" value="ECO:0007669"/>
    <property type="project" value="UniProtKB-KW"/>
</dbReference>
<evidence type="ECO:0000313" key="11">
    <source>
        <dbReference type="EMBL" id="ENZ17632.1"/>
    </source>
</evidence>
<comment type="cofactor">
    <cofactor evidence="1">
        <name>[4Fe-4S] cluster</name>
        <dbReference type="ChEBI" id="CHEBI:49883"/>
    </cofactor>
</comment>
<evidence type="ECO:0000256" key="8">
    <source>
        <dbReference type="ARBA" id="ARBA00023004"/>
    </source>
</evidence>
<dbReference type="PANTHER" id="PTHR30573:SF0">
    <property type="entry name" value="QUINOLINATE SYNTHASE, CHLOROPLASTIC"/>
    <property type="match status" value="1"/>
</dbReference>
<keyword evidence="8" id="KW-0408">Iron</keyword>
<keyword evidence="6" id="KW-0808">Transferase</keyword>
<proteinExistence type="predicted"/>
<keyword evidence="7" id="KW-0479">Metal-binding</keyword>
<dbReference type="GeneID" id="57959934"/>
<comment type="pathway">
    <text evidence="2">Cofactor biosynthesis; NAD(+) biosynthesis; quinolinate from iminoaspartate: step 1/1.</text>
</comment>
<dbReference type="InterPro" id="IPR003473">
    <property type="entry name" value="NadA"/>
</dbReference>
<evidence type="ECO:0000256" key="2">
    <source>
        <dbReference type="ARBA" id="ARBA00005065"/>
    </source>
</evidence>
<evidence type="ECO:0000256" key="7">
    <source>
        <dbReference type="ARBA" id="ARBA00022723"/>
    </source>
</evidence>
<protein>
    <recommendedName>
        <fullName evidence="3 10">Quinolinate synthase</fullName>
        <ecNumber evidence="3 10">2.5.1.72</ecNumber>
    </recommendedName>
</protein>
<dbReference type="UniPathway" id="UPA00253">
    <property type="reaction ID" value="UER00327"/>
</dbReference>
<dbReference type="SUPFAM" id="SSF142754">
    <property type="entry name" value="NadA-like"/>
    <property type="match status" value="1"/>
</dbReference>
<dbReference type="InterPro" id="IPR036094">
    <property type="entry name" value="NadA_sf"/>
</dbReference>
<dbReference type="GO" id="GO:0008987">
    <property type="term" value="F:quinolinate synthetase A activity"/>
    <property type="evidence" value="ECO:0007669"/>
    <property type="project" value="UniProtKB-UniRule"/>
</dbReference>
<keyword evidence="5" id="KW-0662">Pyridine nucleotide biosynthesis</keyword>
<dbReference type="NCBIfam" id="NF006878">
    <property type="entry name" value="PRK09375.1-2"/>
    <property type="match status" value="1"/>
</dbReference>
<dbReference type="Pfam" id="PF02445">
    <property type="entry name" value="NadA"/>
    <property type="match status" value="1"/>
</dbReference>
<evidence type="ECO:0000313" key="12">
    <source>
        <dbReference type="Proteomes" id="UP000013085"/>
    </source>
</evidence>
<dbReference type="PATRIC" id="fig|999408.3.peg.1702"/>
<evidence type="ECO:0000256" key="3">
    <source>
        <dbReference type="ARBA" id="ARBA00012669"/>
    </source>
</evidence>